<dbReference type="FunFam" id="3.40.50.20:FF:000007">
    <property type="entry name" value="Formate-dependent phosphoribosylglycinamide formyltransferase"/>
    <property type="match status" value="1"/>
</dbReference>
<dbReference type="PANTHER" id="PTHR43055:SF1">
    <property type="entry name" value="FORMATE-DEPENDENT PHOSPHORIBOSYLGLYCINAMIDE FORMYLTRANSFERASE"/>
    <property type="match status" value="1"/>
</dbReference>
<dbReference type="GO" id="GO:0005524">
    <property type="term" value="F:ATP binding"/>
    <property type="evidence" value="ECO:0007669"/>
    <property type="project" value="UniProtKB-UniRule"/>
</dbReference>
<dbReference type="HAMAP" id="MF_01643">
    <property type="entry name" value="PurT"/>
    <property type="match status" value="1"/>
</dbReference>
<dbReference type="FunFam" id="3.30.1490.20:FF:000013">
    <property type="entry name" value="Formate-dependent phosphoribosylglycinamide formyltransferase"/>
    <property type="match status" value="1"/>
</dbReference>
<dbReference type="SUPFAM" id="SSF51246">
    <property type="entry name" value="Rudiment single hybrid motif"/>
    <property type="match status" value="1"/>
</dbReference>
<feature type="binding site" evidence="8">
    <location>
        <position position="354"/>
    </location>
    <ligand>
        <name>N(1)-(5-phospho-beta-D-ribosyl)glycinamide</name>
        <dbReference type="ChEBI" id="CHEBI:143788"/>
    </ligand>
</feature>
<dbReference type="SUPFAM" id="SSF56059">
    <property type="entry name" value="Glutathione synthetase ATP-binding domain-like"/>
    <property type="match status" value="1"/>
</dbReference>
<dbReference type="Gene3D" id="3.30.470.20">
    <property type="entry name" value="ATP-grasp fold, B domain"/>
    <property type="match status" value="1"/>
</dbReference>
<reference evidence="10 11" key="1">
    <citation type="submission" date="2012-10" db="EMBL/GenBank/DDBJ databases">
        <title>Genome sequence of Vibrio Cholerae HENC-02.</title>
        <authorList>
            <person name="Eppinger M."/>
            <person name="Hasan N.A."/>
            <person name="Sengamalay N."/>
            <person name="Hine E."/>
            <person name="Su Q."/>
            <person name="Daugherty S.C."/>
            <person name="Young S."/>
            <person name="Sadzewicz L."/>
            <person name="Tallon L."/>
            <person name="Cebula T.A."/>
            <person name="Ravel J."/>
            <person name="Colwell R.R."/>
        </authorList>
    </citation>
    <scope>NUCLEOTIDE SEQUENCE [LARGE SCALE GENOMIC DNA]</scope>
    <source>
        <strain evidence="10 11">HENC-02</strain>
    </source>
</reference>
<comment type="catalytic activity">
    <reaction evidence="8">
        <text>N(1)-(5-phospho-beta-D-ribosyl)glycinamide + formate + ATP = N(2)-formyl-N(1)-(5-phospho-beta-D-ribosyl)glycinamide + ADP + phosphate + H(+)</text>
        <dbReference type="Rhea" id="RHEA:24829"/>
        <dbReference type="ChEBI" id="CHEBI:15378"/>
        <dbReference type="ChEBI" id="CHEBI:15740"/>
        <dbReference type="ChEBI" id="CHEBI:30616"/>
        <dbReference type="ChEBI" id="CHEBI:43474"/>
        <dbReference type="ChEBI" id="CHEBI:143788"/>
        <dbReference type="ChEBI" id="CHEBI:147286"/>
        <dbReference type="ChEBI" id="CHEBI:456216"/>
        <dbReference type="EC" id="6.3.1.21"/>
    </reaction>
</comment>
<dbReference type="GO" id="GO:0000287">
    <property type="term" value="F:magnesium ion binding"/>
    <property type="evidence" value="ECO:0007669"/>
    <property type="project" value="UniProtKB-UniRule"/>
</dbReference>
<comment type="similarity">
    <text evidence="8">Belongs to the PurK/PurT family.</text>
</comment>
<evidence type="ECO:0000256" key="6">
    <source>
        <dbReference type="ARBA" id="ARBA00022840"/>
    </source>
</evidence>
<evidence type="ECO:0000256" key="4">
    <source>
        <dbReference type="ARBA" id="ARBA00022741"/>
    </source>
</evidence>
<evidence type="ECO:0000256" key="2">
    <source>
        <dbReference type="ARBA" id="ARBA00022598"/>
    </source>
</evidence>
<dbReference type="InterPro" id="IPR013815">
    <property type="entry name" value="ATP_grasp_subdomain_1"/>
</dbReference>
<dbReference type="STRING" id="669.AL538_02000"/>
<dbReference type="NCBIfam" id="TIGR01142">
    <property type="entry name" value="purT"/>
    <property type="match status" value="1"/>
</dbReference>
<feature type="domain" description="ATP-grasp" evidence="9">
    <location>
        <begin position="117"/>
        <end position="306"/>
    </location>
</feature>
<dbReference type="Pfam" id="PF21244">
    <property type="entry name" value="PurT_C"/>
    <property type="match status" value="1"/>
</dbReference>
<feature type="binding site" evidence="8">
    <location>
        <position position="265"/>
    </location>
    <ligand>
        <name>Mg(2+)</name>
        <dbReference type="ChEBI" id="CHEBI:18420"/>
    </ligand>
</feature>
<dbReference type="EMBL" id="AJSR01001348">
    <property type="protein sequence ID" value="EKM31086.1"/>
    <property type="molecule type" value="Genomic_DNA"/>
</dbReference>
<sequence>MFGTATSTHATRVLLLGSGELGKEVAIECQRLGLEVIACDRYADAPAMQVAHRSYVIDMLDGKALEEIIKKEQPAYVVPEIEAIATDKLVELEEKGVNVVPTAKATKLTMNREGIRRLAAEELSLTTSPYQFADNFDNFKAAVEHVGIPCVVKPVMSSSGKGQSVIKTEQDVQAAWEYAQEGGRTGAGRVIVEGFIDFDYEITLLTVRAKDGVHFCSPIGHRQEDGDYRESWQPQAMSDTAIKAAEYTAEKVVNALGGYGIFGVELFVKGDKVIFNEVSPRPHDTGMVTMISQEMSEFALHVRAFTGMPINSIIQYGPSASAVILGQGTSTDIRFDNLANALAQPQTQVRLFGKPEIDGRRRLGVVLTRRKTIEDSIEDAVSSASKVQIVY</sequence>
<comment type="pathway">
    <text evidence="8">Purine metabolism; IMP biosynthesis via de novo pathway; N(2)-formyl-N(1)-(5-phospho-D-ribosyl)glycinamide from N(1)-(5-phospho-D-ribosyl)glycinamide (formate route): step 1/1.</text>
</comment>
<dbReference type="InterPro" id="IPR011054">
    <property type="entry name" value="Rudment_hybrid_motif"/>
</dbReference>
<dbReference type="Pfam" id="PF22660">
    <property type="entry name" value="RS_preATP-grasp-like"/>
    <property type="match status" value="1"/>
</dbReference>
<dbReference type="PANTHER" id="PTHR43055">
    <property type="entry name" value="FORMATE-DEPENDENT PHOSPHORIBOSYLGLYCINAMIDE FORMYLTRANSFERASE"/>
    <property type="match status" value="1"/>
</dbReference>
<feature type="binding site" evidence="8">
    <location>
        <position position="153"/>
    </location>
    <ligand>
        <name>ATP</name>
        <dbReference type="ChEBI" id="CHEBI:30616"/>
    </ligand>
</feature>
<dbReference type="UniPathway" id="UPA00074">
    <property type="reaction ID" value="UER00127"/>
</dbReference>
<feature type="binding site" evidence="8">
    <location>
        <begin position="158"/>
        <end position="163"/>
    </location>
    <ligand>
        <name>ATP</name>
        <dbReference type="ChEBI" id="CHEBI:30616"/>
    </ligand>
</feature>
<evidence type="ECO:0000256" key="7">
    <source>
        <dbReference type="ARBA" id="ARBA00022842"/>
    </source>
</evidence>
<dbReference type="Gene3D" id="3.40.50.20">
    <property type="match status" value="1"/>
</dbReference>
<keyword evidence="5 8" id="KW-0658">Purine biosynthesis</keyword>
<comment type="caution">
    <text evidence="10">The sequence shown here is derived from an EMBL/GenBank/DDBJ whole genome shotgun (WGS) entry which is preliminary data.</text>
</comment>
<dbReference type="InterPro" id="IPR003135">
    <property type="entry name" value="ATP-grasp_carboxylate-amine"/>
</dbReference>
<organism evidence="10 11">
    <name type="scientific">Vibrio harveyi</name>
    <name type="common">Beneckea harveyi</name>
    <dbReference type="NCBI Taxonomy" id="669"/>
    <lineage>
        <taxon>Bacteria</taxon>
        <taxon>Pseudomonadati</taxon>
        <taxon>Pseudomonadota</taxon>
        <taxon>Gammaproteobacteria</taxon>
        <taxon>Vibrionales</taxon>
        <taxon>Vibrionaceae</taxon>
        <taxon>Vibrio</taxon>
    </lineage>
</organism>
<keyword evidence="10" id="KW-0808">Transferase</keyword>
<dbReference type="InterPro" id="IPR005862">
    <property type="entry name" value="PurT"/>
</dbReference>
<dbReference type="InterPro" id="IPR048740">
    <property type="entry name" value="PurT_C"/>
</dbReference>
<dbReference type="Proteomes" id="UP000008367">
    <property type="component" value="Unassembled WGS sequence"/>
</dbReference>
<feature type="binding site" evidence="8">
    <location>
        <position position="277"/>
    </location>
    <ligand>
        <name>Mg(2+)</name>
        <dbReference type="ChEBI" id="CHEBI:18420"/>
    </ligand>
</feature>
<evidence type="ECO:0000256" key="1">
    <source>
        <dbReference type="ARBA" id="ARBA00011738"/>
    </source>
</evidence>
<feature type="binding site" evidence="8">
    <location>
        <position position="112"/>
    </location>
    <ligand>
        <name>ATP</name>
        <dbReference type="ChEBI" id="CHEBI:30616"/>
    </ligand>
</feature>
<dbReference type="Pfam" id="PF02222">
    <property type="entry name" value="ATP-grasp"/>
    <property type="match status" value="1"/>
</dbReference>
<dbReference type="InterPro" id="IPR054350">
    <property type="entry name" value="PurT/PurK_preATP-grasp"/>
</dbReference>
<feature type="binding site" evidence="8">
    <location>
        <begin position="361"/>
        <end position="362"/>
    </location>
    <ligand>
        <name>N(1)-(5-phospho-beta-D-ribosyl)glycinamide</name>
        <dbReference type="ChEBI" id="CHEBI:143788"/>
    </ligand>
</feature>
<dbReference type="SUPFAM" id="SSF52440">
    <property type="entry name" value="PreATP-grasp domain"/>
    <property type="match status" value="1"/>
</dbReference>
<dbReference type="GO" id="GO:0006189">
    <property type="term" value="P:'de novo' IMP biosynthetic process"/>
    <property type="evidence" value="ECO:0007669"/>
    <property type="project" value="UniProtKB-UniRule"/>
</dbReference>
<dbReference type="AlphaFoldDB" id="A0A454CXD8"/>
<dbReference type="GO" id="GO:0005829">
    <property type="term" value="C:cytosol"/>
    <property type="evidence" value="ECO:0007669"/>
    <property type="project" value="TreeGrafter"/>
</dbReference>
<keyword evidence="4 8" id="KW-0547">Nucleotide-binding</keyword>
<dbReference type="InterPro" id="IPR016185">
    <property type="entry name" value="PreATP-grasp_dom_sf"/>
</dbReference>
<protein>
    <recommendedName>
        <fullName evidence="8">Formate-dependent phosphoribosylglycinamide formyltransferase</fullName>
        <ecNumber evidence="8">6.3.1.21</ecNumber>
    </recommendedName>
    <alternativeName>
        <fullName evidence="8">5'-phosphoribosylglycinamide transformylase 2</fullName>
    </alternativeName>
    <alternativeName>
        <fullName evidence="8">Formate-dependent GAR transformylase</fullName>
    </alternativeName>
    <alternativeName>
        <fullName evidence="8">GAR transformylase 2</fullName>
        <shortName evidence="8">GART 2</shortName>
    </alternativeName>
    <alternativeName>
        <fullName evidence="8">Non-folate glycinamide ribonucleotide transformylase</fullName>
    </alternativeName>
    <alternativeName>
        <fullName evidence="8">Phosphoribosylglycinamide formyltransferase 2</fullName>
    </alternativeName>
</protein>
<feature type="binding site" evidence="8">
    <location>
        <position position="80"/>
    </location>
    <ligand>
        <name>N(1)-(5-phospho-beta-D-ribosyl)glycinamide</name>
        <dbReference type="ChEBI" id="CHEBI:143788"/>
    </ligand>
</feature>
<feature type="binding site" evidence="8">
    <location>
        <begin position="20"/>
        <end position="21"/>
    </location>
    <ligand>
        <name>N(1)-(5-phospho-beta-D-ribosyl)glycinamide</name>
        <dbReference type="ChEBI" id="CHEBI:143788"/>
    </ligand>
</feature>
<proteinExistence type="inferred from homology"/>
<gene>
    <name evidence="8 10" type="primary">purT</name>
    <name evidence="10" type="ORF">VCHENC02_3238</name>
</gene>
<keyword evidence="2 8" id="KW-0436">Ligase</keyword>
<evidence type="ECO:0000313" key="11">
    <source>
        <dbReference type="Proteomes" id="UP000008367"/>
    </source>
</evidence>
<evidence type="ECO:0000256" key="3">
    <source>
        <dbReference type="ARBA" id="ARBA00022723"/>
    </source>
</evidence>
<evidence type="ECO:0000259" key="9">
    <source>
        <dbReference type="PROSITE" id="PS50975"/>
    </source>
</evidence>
<comment type="subunit">
    <text evidence="1 8">Homodimer.</text>
</comment>
<dbReference type="EC" id="6.3.1.21" evidence="8"/>
<feature type="binding site" evidence="8">
    <location>
        <begin position="193"/>
        <end position="196"/>
    </location>
    <ligand>
        <name>ATP</name>
        <dbReference type="ChEBI" id="CHEBI:30616"/>
    </ligand>
</feature>
<keyword evidence="6 8" id="KW-0067">ATP-binding</keyword>
<dbReference type="Gene3D" id="3.30.1490.20">
    <property type="entry name" value="ATP-grasp fold, A domain"/>
    <property type="match status" value="1"/>
</dbReference>
<evidence type="ECO:0000256" key="5">
    <source>
        <dbReference type="ARBA" id="ARBA00022755"/>
    </source>
</evidence>
<dbReference type="GO" id="GO:0004644">
    <property type="term" value="F:phosphoribosylglycinamide formyltransferase activity"/>
    <property type="evidence" value="ECO:0007669"/>
    <property type="project" value="UniProtKB-UniRule"/>
</dbReference>
<accession>A0A454CXD8</accession>
<dbReference type="GO" id="GO:0043815">
    <property type="term" value="F:phosphoribosylglycinamide formyltransferase 2 activity"/>
    <property type="evidence" value="ECO:0007669"/>
    <property type="project" value="UniProtKB-UniRule"/>
</dbReference>
<evidence type="ECO:0000313" key="10">
    <source>
        <dbReference type="EMBL" id="EKM31086.1"/>
    </source>
</evidence>
<evidence type="ECO:0000256" key="8">
    <source>
        <dbReference type="HAMAP-Rule" id="MF_01643"/>
    </source>
</evidence>
<name>A0A454CXD8_VIBHA</name>
<dbReference type="PROSITE" id="PS50975">
    <property type="entry name" value="ATP_GRASP"/>
    <property type="match status" value="1"/>
</dbReference>
<dbReference type="NCBIfam" id="NF006766">
    <property type="entry name" value="PRK09288.1"/>
    <property type="match status" value="1"/>
</dbReference>
<comment type="function">
    <text evidence="8">Involved in the de novo purine biosynthesis. Catalyzes the transfer of formate to 5-phospho-ribosyl-glycinamide (GAR), producing 5-phospho-ribosyl-N-formylglycinamide (FGAR). Formate is provided by PurU via hydrolysis of 10-formyl-tetrahydrofolate.</text>
</comment>
<feature type="binding site" evidence="8">
    <location>
        <position position="284"/>
    </location>
    <ligand>
        <name>N(1)-(5-phospho-beta-D-ribosyl)glycinamide</name>
        <dbReference type="ChEBI" id="CHEBI:143788"/>
    </ligand>
</feature>
<keyword evidence="7 8" id="KW-0460">Magnesium</keyword>
<dbReference type="FunFam" id="3.30.470.20:FF:000027">
    <property type="entry name" value="Formate-dependent phosphoribosylglycinamide formyltransferase"/>
    <property type="match status" value="1"/>
</dbReference>
<dbReference type="InterPro" id="IPR011761">
    <property type="entry name" value="ATP-grasp"/>
</dbReference>
<feature type="binding site" evidence="8">
    <location>
        <position position="201"/>
    </location>
    <ligand>
        <name>ATP</name>
        <dbReference type="ChEBI" id="CHEBI:30616"/>
    </ligand>
</feature>
<keyword evidence="3 8" id="KW-0479">Metal-binding</keyword>